<dbReference type="PROSITE" id="PS50966">
    <property type="entry name" value="ZF_SWIM"/>
    <property type="match status" value="1"/>
</dbReference>
<dbReference type="InterPro" id="IPR031052">
    <property type="entry name" value="FHY3/FAR1"/>
</dbReference>
<keyword evidence="2" id="KW-0479">Metal-binding</keyword>
<feature type="domain" description="SWIM-type" evidence="3">
    <location>
        <begin position="15"/>
        <end position="54"/>
    </location>
</feature>
<protein>
    <recommendedName>
        <fullName evidence="2">Protein FAR1-RELATED SEQUENCE</fullName>
    </recommendedName>
</protein>
<proteinExistence type="inferred from homology"/>
<organism evidence="4">
    <name type="scientific">Arundo donax</name>
    <name type="common">Giant reed</name>
    <name type="synonym">Donax arundinaceus</name>
    <dbReference type="NCBI Taxonomy" id="35708"/>
    <lineage>
        <taxon>Eukaryota</taxon>
        <taxon>Viridiplantae</taxon>
        <taxon>Streptophyta</taxon>
        <taxon>Embryophyta</taxon>
        <taxon>Tracheophyta</taxon>
        <taxon>Spermatophyta</taxon>
        <taxon>Magnoliopsida</taxon>
        <taxon>Liliopsida</taxon>
        <taxon>Poales</taxon>
        <taxon>Poaceae</taxon>
        <taxon>PACMAD clade</taxon>
        <taxon>Arundinoideae</taxon>
        <taxon>Arundineae</taxon>
        <taxon>Arundo</taxon>
    </lineage>
</organism>
<comment type="function">
    <text evidence="2">Putative transcription activator involved in regulating light control of development.</text>
</comment>
<dbReference type="AlphaFoldDB" id="A0A0A9G6T5"/>
<evidence type="ECO:0000313" key="4">
    <source>
        <dbReference type="EMBL" id="JAE18261.1"/>
    </source>
</evidence>
<comment type="subcellular location">
    <subcellularLocation>
        <location evidence="2">Nucleus</location>
    </subcellularLocation>
</comment>
<accession>A0A0A9G6T5</accession>
<dbReference type="GO" id="GO:0005634">
    <property type="term" value="C:nucleus"/>
    <property type="evidence" value="ECO:0007669"/>
    <property type="project" value="UniProtKB-SubCell"/>
</dbReference>
<comment type="similarity">
    <text evidence="2">Belongs to the FHY3/FAR1 family.</text>
</comment>
<dbReference type="EMBL" id="GBRH01179635">
    <property type="protein sequence ID" value="JAE18261.1"/>
    <property type="molecule type" value="Transcribed_RNA"/>
</dbReference>
<evidence type="ECO:0000256" key="2">
    <source>
        <dbReference type="RuleBase" id="RU367018"/>
    </source>
</evidence>
<name>A0A0A9G6T5_ARUDO</name>
<keyword evidence="1 2" id="KW-0863">Zinc-finger</keyword>
<dbReference type="PANTHER" id="PTHR31669:SF292">
    <property type="entry name" value="OS02G0262500 PROTEIN"/>
    <property type="match status" value="1"/>
</dbReference>
<reference evidence="4" key="1">
    <citation type="submission" date="2014-09" db="EMBL/GenBank/DDBJ databases">
        <authorList>
            <person name="Magalhaes I.L.F."/>
            <person name="Oliveira U."/>
            <person name="Santos F.R."/>
            <person name="Vidigal T.H.D.A."/>
            <person name="Brescovit A.D."/>
            <person name="Santos A.J."/>
        </authorList>
    </citation>
    <scope>NUCLEOTIDE SEQUENCE</scope>
    <source>
        <tissue evidence="4">Shoot tissue taken approximately 20 cm above the soil surface</tissue>
    </source>
</reference>
<dbReference type="PANTHER" id="PTHR31669">
    <property type="entry name" value="PROTEIN FAR1-RELATED SEQUENCE 10-RELATED"/>
    <property type="match status" value="1"/>
</dbReference>
<keyword evidence="2" id="KW-0539">Nucleus</keyword>
<dbReference type="GO" id="GO:0008270">
    <property type="term" value="F:zinc ion binding"/>
    <property type="evidence" value="ECO:0007669"/>
    <property type="project" value="UniProtKB-UniRule"/>
</dbReference>
<sequence>MGFDLASQGNNARFLHVTCTFEGSFVVNARCSCRMLECEAIPCAHIFTVLRSLHVDTIPACCVMDRWTMQVTSAFPTERVTSTHVWSEQMYRFRGLRNKGNHALFKAFMSAKETKRVMEFFDDILDEDVKDIENTEATSFGPLPAYFSGANVASTSRVLNPKKIISKGAPPTNKRLRRFHESLRRD</sequence>
<evidence type="ECO:0000259" key="3">
    <source>
        <dbReference type="PROSITE" id="PS50966"/>
    </source>
</evidence>
<evidence type="ECO:0000256" key="1">
    <source>
        <dbReference type="PROSITE-ProRule" id="PRU00325"/>
    </source>
</evidence>
<reference evidence="4" key="2">
    <citation type="journal article" date="2015" name="Data Brief">
        <title>Shoot transcriptome of the giant reed, Arundo donax.</title>
        <authorList>
            <person name="Barrero R.A."/>
            <person name="Guerrero F.D."/>
            <person name="Moolhuijzen P."/>
            <person name="Goolsby J.A."/>
            <person name="Tidwell J."/>
            <person name="Bellgard S.E."/>
            <person name="Bellgard M.I."/>
        </authorList>
    </citation>
    <scope>NUCLEOTIDE SEQUENCE</scope>
    <source>
        <tissue evidence="4">Shoot tissue taken approximately 20 cm above the soil surface</tissue>
    </source>
</reference>
<dbReference type="InterPro" id="IPR007527">
    <property type="entry name" value="Znf_SWIM"/>
</dbReference>
<keyword evidence="2" id="KW-0862">Zinc</keyword>
<dbReference type="GO" id="GO:0006355">
    <property type="term" value="P:regulation of DNA-templated transcription"/>
    <property type="evidence" value="ECO:0007669"/>
    <property type="project" value="UniProtKB-UniRule"/>
</dbReference>